<dbReference type="Gramene" id="QL93p0217_0001:mrna">
    <property type="protein sequence ID" value="QL93p0217_0001:mrna:CDS:1"/>
    <property type="gene ID" value="QL93p0217_0001"/>
</dbReference>
<dbReference type="Gramene" id="QL10p026531:mrna">
    <property type="protein sequence ID" value="QL10p026531:mrna:CDS:1"/>
    <property type="gene ID" value="QL10p026531"/>
</dbReference>
<organism evidence="2 3">
    <name type="scientific">Quercus lobata</name>
    <name type="common">Valley oak</name>
    <dbReference type="NCBI Taxonomy" id="97700"/>
    <lineage>
        <taxon>Eukaryota</taxon>
        <taxon>Viridiplantae</taxon>
        <taxon>Streptophyta</taxon>
        <taxon>Embryophyta</taxon>
        <taxon>Tracheophyta</taxon>
        <taxon>Spermatophyta</taxon>
        <taxon>Magnoliopsida</taxon>
        <taxon>eudicotyledons</taxon>
        <taxon>Gunneridae</taxon>
        <taxon>Pentapetalae</taxon>
        <taxon>rosids</taxon>
        <taxon>fabids</taxon>
        <taxon>Fagales</taxon>
        <taxon>Fagaceae</taxon>
        <taxon>Quercus</taxon>
    </lineage>
</organism>
<accession>A0A7N2MNY9</accession>
<keyword evidence="3" id="KW-1185">Reference proteome</keyword>
<dbReference type="Proteomes" id="UP000594261">
    <property type="component" value="Chromosome 10"/>
</dbReference>
<gene>
    <name evidence="2" type="primary">LOC115973770</name>
</gene>
<dbReference type="EnsemblPlants" id="QL93p0217_0001:mrna">
    <property type="protein sequence ID" value="QL93p0217_0001:mrna:CDS:1"/>
    <property type="gene ID" value="QL93p0217_0001"/>
</dbReference>
<feature type="compositionally biased region" description="Low complexity" evidence="1">
    <location>
        <begin position="38"/>
        <end position="47"/>
    </location>
</feature>
<reference evidence="2" key="2">
    <citation type="submission" date="2021-01" db="UniProtKB">
        <authorList>
            <consortium name="EnsemblPlants"/>
        </authorList>
    </citation>
    <scope>IDENTIFICATION</scope>
</reference>
<dbReference type="GeneID" id="115973770"/>
<evidence type="ECO:0000313" key="3">
    <source>
        <dbReference type="Proteomes" id="UP000594261"/>
    </source>
</evidence>
<dbReference type="KEGG" id="qlo:115973770"/>
<feature type="region of interest" description="Disordered" evidence="1">
    <location>
        <begin position="27"/>
        <end position="47"/>
    </location>
</feature>
<evidence type="ECO:0000313" key="2">
    <source>
        <dbReference type="EnsemblPlants" id="QL10p026531:mrna:CDS:1"/>
    </source>
</evidence>
<dbReference type="AlphaFoldDB" id="A0A7N2MNY9"/>
<reference evidence="2 3" key="1">
    <citation type="journal article" date="2016" name="G3 (Bethesda)">
        <title>First Draft Assembly and Annotation of the Genome of a California Endemic Oak Quercus lobata Nee (Fagaceae).</title>
        <authorList>
            <person name="Sork V.L."/>
            <person name="Fitz-Gibbon S.T."/>
            <person name="Puiu D."/>
            <person name="Crepeau M."/>
            <person name="Gugger P.F."/>
            <person name="Sherman R."/>
            <person name="Stevens K."/>
            <person name="Langley C.H."/>
            <person name="Pellegrini M."/>
            <person name="Salzberg S.L."/>
        </authorList>
    </citation>
    <scope>NUCLEOTIDE SEQUENCE [LARGE SCALE GENOMIC DNA]</scope>
    <source>
        <strain evidence="2 3">cv. SW786</strain>
    </source>
</reference>
<name>A0A7N2MNY9_QUELO</name>
<sequence>MESKFLLRKEANLVSLDSRRLYHKETIKTPTPTPTPTSTPNSKSNSTSCSCSSFGSSQCCDKTTECLCSACLLCVCCPLAVVWGCFKLPCQIGWRAAKHAKKWTCCGSGMKGFAEYSSFSDNDSDFQPSSTRTCSKPVSVPKKRVTQKANGFQSNKSVAALNSH</sequence>
<proteinExistence type="predicted"/>
<dbReference type="RefSeq" id="XP_030949871.1">
    <property type="nucleotide sequence ID" value="XM_031094011.1"/>
</dbReference>
<dbReference type="EnsemblPlants" id="QL10p026531:mrna">
    <property type="protein sequence ID" value="QL10p026531:mrna:CDS:1"/>
    <property type="gene ID" value="QL10p026531"/>
</dbReference>
<dbReference type="EMBL" id="LRBV02000010">
    <property type="status" value="NOT_ANNOTATED_CDS"/>
    <property type="molecule type" value="Genomic_DNA"/>
</dbReference>
<evidence type="ECO:0000256" key="1">
    <source>
        <dbReference type="SAM" id="MobiDB-lite"/>
    </source>
</evidence>
<protein>
    <submittedName>
        <fullName evidence="2">Uncharacterized protein</fullName>
    </submittedName>
</protein>
<dbReference type="OrthoDB" id="1691100at2759"/>